<proteinExistence type="predicted"/>
<accession>A0A1H3DFZ3</accession>
<evidence type="ECO:0000259" key="3">
    <source>
        <dbReference type="PROSITE" id="PS52006"/>
    </source>
</evidence>
<organism evidence="4 5">
    <name type="scientific">Amycolatopsis xylanica</name>
    <dbReference type="NCBI Taxonomy" id="589385"/>
    <lineage>
        <taxon>Bacteria</taxon>
        <taxon>Bacillati</taxon>
        <taxon>Actinomycetota</taxon>
        <taxon>Actinomycetes</taxon>
        <taxon>Pseudonocardiales</taxon>
        <taxon>Pseudonocardiaceae</taxon>
        <taxon>Amycolatopsis</taxon>
    </lineage>
</organism>
<feature type="signal peptide" evidence="1">
    <location>
        <begin position="1"/>
        <end position="30"/>
    </location>
</feature>
<dbReference type="EMBL" id="FNON01000003">
    <property type="protein sequence ID" value="SDX65335.1"/>
    <property type="molecule type" value="Genomic_DNA"/>
</dbReference>
<dbReference type="Proteomes" id="UP000199515">
    <property type="component" value="Unassembled WGS sequence"/>
</dbReference>
<dbReference type="PANTHER" id="PTHR38165:SF1">
    <property type="entry name" value="GLUCANASE B"/>
    <property type="match status" value="1"/>
</dbReference>
<reference evidence="4 5" key="1">
    <citation type="submission" date="2016-10" db="EMBL/GenBank/DDBJ databases">
        <authorList>
            <person name="de Groot N.N."/>
        </authorList>
    </citation>
    <scope>NUCLEOTIDE SEQUENCE [LARGE SCALE GENOMIC DNA]</scope>
    <source>
        <strain evidence="4 5">CPCC 202699</strain>
    </source>
</reference>
<evidence type="ECO:0000256" key="1">
    <source>
        <dbReference type="SAM" id="SignalP"/>
    </source>
</evidence>
<dbReference type="InterPro" id="IPR032477">
    <property type="entry name" value="Glyco_hydro_64"/>
</dbReference>
<evidence type="ECO:0000313" key="5">
    <source>
        <dbReference type="Proteomes" id="UP000199515"/>
    </source>
</evidence>
<dbReference type="Gene3D" id="2.60.110.10">
    <property type="entry name" value="Thaumatin"/>
    <property type="match status" value="1"/>
</dbReference>
<feature type="chain" id="PRO_5011684837" evidence="1">
    <location>
        <begin position="31"/>
        <end position="495"/>
    </location>
</feature>
<dbReference type="GO" id="GO:0030246">
    <property type="term" value="F:carbohydrate binding"/>
    <property type="evidence" value="ECO:0007669"/>
    <property type="project" value="UniProtKB-UniRule"/>
</dbReference>
<evidence type="ECO:0000313" key="4">
    <source>
        <dbReference type="EMBL" id="SDX65335.1"/>
    </source>
</evidence>
<dbReference type="AlphaFoldDB" id="A0A1H3DFZ3"/>
<dbReference type="CDD" id="cd09214">
    <property type="entry name" value="GH64-like"/>
    <property type="match status" value="1"/>
</dbReference>
<feature type="domain" description="CBM56" evidence="2">
    <location>
        <begin position="27"/>
        <end position="116"/>
    </location>
</feature>
<dbReference type="InterPro" id="IPR047569">
    <property type="entry name" value="CBM56"/>
</dbReference>
<dbReference type="Pfam" id="PF16483">
    <property type="entry name" value="Glyco_hydro_64"/>
    <property type="match status" value="1"/>
</dbReference>
<dbReference type="STRING" id="589385.SAMN05421504_103379"/>
<dbReference type="Gene3D" id="3.30.920.50">
    <property type="entry name" value="Beta-1,3-glucanase, C-terminal domain"/>
    <property type="match status" value="1"/>
</dbReference>
<evidence type="ECO:0000259" key="2">
    <source>
        <dbReference type="PROSITE" id="PS52005"/>
    </source>
</evidence>
<feature type="domain" description="GH64" evidence="3">
    <location>
        <begin position="128"/>
        <end position="495"/>
    </location>
</feature>
<dbReference type="InterPro" id="IPR037176">
    <property type="entry name" value="Osmotin/thaumatin-like_sf"/>
</dbReference>
<keyword evidence="5" id="KW-1185">Reference proteome</keyword>
<dbReference type="InterPro" id="IPR042517">
    <property type="entry name" value="Glyco_hydro_64_N_2"/>
</dbReference>
<dbReference type="RefSeq" id="WP_091289458.1">
    <property type="nucleotide sequence ID" value="NZ_FNON01000003.1"/>
</dbReference>
<dbReference type="PANTHER" id="PTHR38165">
    <property type="match status" value="1"/>
</dbReference>
<name>A0A1H3DFZ3_9PSEU</name>
<dbReference type="PROSITE" id="PS52005">
    <property type="entry name" value="CBM56"/>
    <property type="match status" value="1"/>
</dbReference>
<protein>
    <submittedName>
        <fullName evidence="4">Beta-1,3-glucanase</fullName>
    </submittedName>
</protein>
<sequence length="495" mass="53231">MSFARRLSRAFVLVLLLAGLTQVSVGPAAAADYTQGVTPLSNGQAKIWFKPTTPSSLVDVHYLVPNLGQQNFRMANVSGTWEQTVSSLSSGTVIEYWFTYEKGGPLYDTGHFSYTYGGGGGTPGGGGTGTFPLVLQNNTRGKWTNAQIYVLVLGMGTPGEWSYLKPNGTLAHINHTEASAPGHLTKNGVNYANMQFTLAQASTVTIPSRLEGGRIYISAGSPMYIPISPDDRGWGGPDLHNPADPNADVYFDWYELTYSHGVIPYGGNTTQVDMFGFPMTARLQQSAIGYDQTVGITQTRDQVLAQYQSSVGAAFKPLAGAYRITAPRSSGLFAPGGAQQNYLQAYIDQVWNQYTASQFTLTRLNQTFTGRVVGGRLQFTKDGAGPFVLDKPTTRDVVECSGALASAGMTTTALELGAEFCAAFNRGVAANTANWYNPAAYYSGASKNDYAQFFHTIGIDHRAYGFAYDDINDQSSVKILPNANPPTALTLSIGW</sequence>
<dbReference type="Pfam" id="PF22184">
    <property type="entry name" value="CBM_56"/>
    <property type="match status" value="1"/>
</dbReference>
<dbReference type="PROSITE" id="PS52006">
    <property type="entry name" value="GH64"/>
    <property type="match status" value="1"/>
</dbReference>
<dbReference type="OrthoDB" id="5513218at2"/>
<dbReference type="InterPro" id="IPR037398">
    <property type="entry name" value="Glyco_hydro_64_fam"/>
</dbReference>
<keyword evidence="1" id="KW-0732">Signal</keyword>
<gene>
    <name evidence="4" type="ORF">SAMN05421504_103379</name>
</gene>